<evidence type="ECO:0000256" key="3">
    <source>
        <dbReference type="ARBA" id="ARBA00004742"/>
    </source>
</evidence>
<evidence type="ECO:0000313" key="12">
    <source>
        <dbReference type="EMBL" id="WWC91566.1"/>
    </source>
</evidence>
<dbReference type="PANTHER" id="PTHR48078">
    <property type="entry name" value="THREONINE DEHYDRATASE, MITOCHONDRIAL-RELATED"/>
    <property type="match status" value="1"/>
</dbReference>
<dbReference type="GO" id="GO:0004794">
    <property type="term" value="F:threonine deaminase activity"/>
    <property type="evidence" value="ECO:0007669"/>
    <property type="project" value="TreeGrafter"/>
</dbReference>
<dbReference type="FunFam" id="3.40.50.1100:FF:000040">
    <property type="entry name" value="L-serine dehydratase, putative"/>
    <property type="match status" value="1"/>
</dbReference>
<dbReference type="GO" id="GO:0009097">
    <property type="term" value="P:isoleucine biosynthetic process"/>
    <property type="evidence" value="ECO:0007669"/>
    <property type="project" value="TreeGrafter"/>
</dbReference>
<evidence type="ECO:0000256" key="6">
    <source>
        <dbReference type="ARBA" id="ARBA00022432"/>
    </source>
</evidence>
<comment type="catalytic activity">
    <reaction evidence="10">
        <text>L-serine = pyruvate + NH4(+)</text>
        <dbReference type="Rhea" id="RHEA:19169"/>
        <dbReference type="ChEBI" id="CHEBI:15361"/>
        <dbReference type="ChEBI" id="CHEBI:28938"/>
        <dbReference type="ChEBI" id="CHEBI:33384"/>
        <dbReference type="EC" id="4.3.1.17"/>
    </reaction>
</comment>
<dbReference type="EC" id="4.3.1.17" evidence="5"/>
<evidence type="ECO:0000256" key="2">
    <source>
        <dbReference type="ARBA" id="ARBA00004496"/>
    </source>
</evidence>
<proteinExistence type="inferred from homology"/>
<comment type="subcellular location">
    <subcellularLocation>
        <location evidence="2">Cytoplasm</location>
    </subcellularLocation>
</comment>
<name>A0AAX4K1V9_9TREE</name>
<sequence>MPETTPERPWIETPLLESASFSKICGCRVFLKLENLQPSKSFKSRGIGNFIVESIKKSSKSSDKKGEPHFYISSGGNAGLACVTASNTLGYKSTVVVPFSTKQYMIEKLKIQGADVIQHGETWFHADKYLREELLNKDSNGVYVPPFDHPDVWTGASTMVKEWESQLSIIDGGLNHHNEKTQADVVICSVGGGGLFTGLMQGLEETPNSKTKMIAVETKGADSLYQSIQAGKLVTLPGITSIATSLGAIKVCEKAFEYANKSEKVKSVVVEDKQAVKALLRFASEEGMIVEPACGATLAIAYENQLKDLIPNLNKDSKVVLVVCGGSAFNLGLLEEWKTTYA</sequence>
<evidence type="ECO:0000256" key="8">
    <source>
        <dbReference type="ARBA" id="ARBA00022898"/>
    </source>
</evidence>
<dbReference type="InterPro" id="IPR001926">
    <property type="entry name" value="TrpB-like_PALP"/>
</dbReference>
<keyword evidence="9" id="KW-0456">Lyase</keyword>
<reference evidence="12 13" key="1">
    <citation type="submission" date="2024-01" db="EMBL/GenBank/DDBJ databases">
        <title>Comparative genomics of Cryptococcus and Kwoniella reveals pathogenesis evolution and contrasting modes of karyotype evolution via chromosome fusion or intercentromeric recombination.</title>
        <authorList>
            <person name="Coelho M.A."/>
            <person name="David-Palma M."/>
            <person name="Shea T."/>
            <person name="Bowers K."/>
            <person name="McGinley-Smith S."/>
            <person name="Mohammad A.W."/>
            <person name="Gnirke A."/>
            <person name="Yurkov A.M."/>
            <person name="Nowrousian M."/>
            <person name="Sun S."/>
            <person name="Cuomo C.A."/>
            <person name="Heitman J."/>
        </authorList>
    </citation>
    <scope>NUCLEOTIDE SEQUENCE [LARGE SCALE GENOMIC DNA]</scope>
    <source>
        <strain evidence="12 13">CBS 6074</strain>
    </source>
</reference>
<dbReference type="PANTHER" id="PTHR48078:SF2">
    <property type="entry name" value="CATABOLIC L-SERINE_THREONINE DEHYDRATASE"/>
    <property type="match status" value="1"/>
</dbReference>
<evidence type="ECO:0000256" key="7">
    <source>
        <dbReference type="ARBA" id="ARBA00022490"/>
    </source>
</evidence>
<dbReference type="RefSeq" id="XP_066078328.1">
    <property type="nucleotide sequence ID" value="XM_066222231.1"/>
</dbReference>
<dbReference type="GO" id="GO:0003941">
    <property type="term" value="F:L-serine ammonia-lyase activity"/>
    <property type="evidence" value="ECO:0007669"/>
    <property type="project" value="UniProtKB-EC"/>
</dbReference>
<dbReference type="GO" id="GO:0006567">
    <property type="term" value="P:L-threonine catabolic process"/>
    <property type="evidence" value="ECO:0007669"/>
    <property type="project" value="TreeGrafter"/>
</dbReference>
<evidence type="ECO:0000256" key="9">
    <source>
        <dbReference type="ARBA" id="ARBA00023239"/>
    </source>
</evidence>
<dbReference type="EMBL" id="CP144106">
    <property type="protein sequence ID" value="WWC91566.1"/>
    <property type="molecule type" value="Genomic_DNA"/>
</dbReference>
<protein>
    <recommendedName>
        <fullName evidence="5">L-serine ammonia-lyase</fullName>
        <ecNumber evidence="5">4.3.1.17</ecNumber>
    </recommendedName>
</protein>
<dbReference type="GO" id="GO:0006094">
    <property type="term" value="P:gluconeogenesis"/>
    <property type="evidence" value="ECO:0007669"/>
    <property type="project" value="UniProtKB-KW"/>
</dbReference>
<keyword evidence="8" id="KW-0663">Pyridoxal phosphate</keyword>
<organism evidence="12 13">
    <name type="scientific">Kwoniella dendrophila CBS 6074</name>
    <dbReference type="NCBI Taxonomy" id="1295534"/>
    <lineage>
        <taxon>Eukaryota</taxon>
        <taxon>Fungi</taxon>
        <taxon>Dikarya</taxon>
        <taxon>Basidiomycota</taxon>
        <taxon>Agaricomycotina</taxon>
        <taxon>Tremellomycetes</taxon>
        <taxon>Tremellales</taxon>
        <taxon>Cryptococcaceae</taxon>
        <taxon>Kwoniella</taxon>
    </lineage>
</organism>
<dbReference type="InterPro" id="IPR036052">
    <property type="entry name" value="TrpB-like_PALP_sf"/>
</dbReference>
<dbReference type="InterPro" id="IPR050147">
    <property type="entry name" value="Ser/Thr_Dehydratase"/>
</dbReference>
<evidence type="ECO:0000256" key="1">
    <source>
        <dbReference type="ARBA" id="ARBA00001933"/>
    </source>
</evidence>
<keyword evidence="7" id="KW-0963">Cytoplasm</keyword>
<dbReference type="CDD" id="cd06448">
    <property type="entry name" value="L-Ser-dehyd"/>
    <property type="match status" value="1"/>
</dbReference>
<dbReference type="Proteomes" id="UP001355207">
    <property type="component" value="Chromosome 9"/>
</dbReference>
<keyword evidence="6" id="KW-0312">Gluconeogenesis</keyword>
<dbReference type="SUPFAM" id="SSF53686">
    <property type="entry name" value="Tryptophan synthase beta subunit-like PLP-dependent enzymes"/>
    <property type="match status" value="1"/>
</dbReference>
<keyword evidence="13" id="KW-1185">Reference proteome</keyword>
<comment type="cofactor">
    <cofactor evidence="1">
        <name>pyridoxal 5'-phosphate</name>
        <dbReference type="ChEBI" id="CHEBI:597326"/>
    </cofactor>
</comment>
<dbReference type="GO" id="GO:0005737">
    <property type="term" value="C:cytoplasm"/>
    <property type="evidence" value="ECO:0007669"/>
    <property type="project" value="UniProtKB-SubCell"/>
</dbReference>
<dbReference type="Pfam" id="PF00291">
    <property type="entry name" value="PALP"/>
    <property type="match status" value="1"/>
</dbReference>
<dbReference type="GeneID" id="91097181"/>
<evidence type="ECO:0000256" key="10">
    <source>
        <dbReference type="ARBA" id="ARBA00049406"/>
    </source>
</evidence>
<dbReference type="GO" id="GO:0006565">
    <property type="term" value="P:L-serine catabolic process"/>
    <property type="evidence" value="ECO:0007669"/>
    <property type="project" value="TreeGrafter"/>
</dbReference>
<evidence type="ECO:0000313" key="13">
    <source>
        <dbReference type="Proteomes" id="UP001355207"/>
    </source>
</evidence>
<dbReference type="Gene3D" id="3.40.50.1100">
    <property type="match status" value="2"/>
</dbReference>
<accession>A0AAX4K1V9</accession>
<evidence type="ECO:0000256" key="5">
    <source>
        <dbReference type="ARBA" id="ARBA00012093"/>
    </source>
</evidence>
<gene>
    <name evidence="12" type="ORF">L201_006512</name>
</gene>
<feature type="domain" description="Tryptophan synthase beta chain-like PALP" evidence="11">
    <location>
        <begin position="12"/>
        <end position="325"/>
    </location>
</feature>
<comment type="pathway">
    <text evidence="3">Carbohydrate biosynthesis; gluconeogenesis.</text>
</comment>
<evidence type="ECO:0000256" key="4">
    <source>
        <dbReference type="ARBA" id="ARBA00010869"/>
    </source>
</evidence>
<dbReference type="AlphaFoldDB" id="A0AAX4K1V9"/>
<evidence type="ECO:0000259" key="11">
    <source>
        <dbReference type="Pfam" id="PF00291"/>
    </source>
</evidence>
<comment type="similarity">
    <text evidence="4">Belongs to the serine/threonine dehydratase family.</text>
</comment>